<evidence type="ECO:0000256" key="19">
    <source>
        <dbReference type="HAMAP-Rule" id="MF_00719"/>
    </source>
</evidence>
<dbReference type="GO" id="GO:0009236">
    <property type="term" value="P:cobalamin biosynthetic process"/>
    <property type="evidence" value="ECO:0007669"/>
    <property type="project" value="UniProtKB-UniRule"/>
</dbReference>
<evidence type="ECO:0000256" key="12">
    <source>
        <dbReference type="ARBA" id="ARBA00022989"/>
    </source>
</evidence>
<dbReference type="Pfam" id="PF02654">
    <property type="entry name" value="CobS"/>
    <property type="match status" value="1"/>
</dbReference>
<evidence type="ECO:0000313" key="20">
    <source>
        <dbReference type="EMBL" id="PZX05848.1"/>
    </source>
</evidence>
<evidence type="ECO:0000256" key="13">
    <source>
        <dbReference type="ARBA" id="ARBA00023136"/>
    </source>
</evidence>
<evidence type="ECO:0000256" key="14">
    <source>
        <dbReference type="ARBA" id="ARBA00025228"/>
    </source>
</evidence>
<dbReference type="AlphaFoldDB" id="A0A2W7MH31"/>
<dbReference type="Proteomes" id="UP000248646">
    <property type="component" value="Unassembled WGS sequence"/>
</dbReference>
<comment type="subcellular location">
    <subcellularLocation>
        <location evidence="2 19">Cell membrane</location>
        <topology evidence="2 19">Multi-pass membrane protein</topology>
    </subcellularLocation>
</comment>
<evidence type="ECO:0000256" key="7">
    <source>
        <dbReference type="ARBA" id="ARBA00022475"/>
    </source>
</evidence>
<dbReference type="PANTHER" id="PTHR34148:SF1">
    <property type="entry name" value="ADENOSYLCOBINAMIDE-GDP RIBAZOLETRANSFERASE"/>
    <property type="match status" value="1"/>
</dbReference>
<evidence type="ECO:0000256" key="9">
    <source>
        <dbReference type="ARBA" id="ARBA00022679"/>
    </source>
</evidence>
<comment type="function">
    <text evidence="14 19">Joins adenosylcobinamide-GDP and alpha-ribazole to generate adenosylcobalamin (Ado-cobalamin). Also synthesizes adenosylcobalamin 5'-phosphate from adenosylcobinamide-GDP and alpha-ribazole 5'-phosphate.</text>
</comment>
<evidence type="ECO:0000256" key="1">
    <source>
        <dbReference type="ARBA" id="ARBA00001946"/>
    </source>
</evidence>
<evidence type="ECO:0000256" key="8">
    <source>
        <dbReference type="ARBA" id="ARBA00022573"/>
    </source>
</evidence>
<dbReference type="EMBL" id="QKZI01000002">
    <property type="protein sequence ID" value="PZX05848.1"/>
    <property type="molecule type" value="Genomic_DNA"/>
</dbReference>
<evidence type="ECO:0000256" key="6">
    <source>
        <dbReference type="ARBA" id="ARBA00015850"/>
    </source>
</evidence>
<sequence length="249" mass="27775">MTSLLLALQFFTIVPVNKNLPMERNQITGMYSIYPWIGAAMGGVICLLLTFDWSSLMTAFGVVMLGVLLAGGLHMDGFIDLSDAFFSYKDRAKRLEILDDPRVGAFGVMAVVFLVVGKIIIVAEVLSFDSFHWIFLVLIPFFSRATLTVLFAITKSAKESGLAYFFKKKMNSNALQIATSMNIIIGIIVLGWMTEWFIAITFLVVIFAFIRLYRSWVLKHFGGVTGDILGASVELTEVILWLTLLLLFS</sequence>
<keyword evidence="10 19" id="KW-0812">Transmembrane</keyword>
<evidence type="ECO:0000256" key="4">
    <source>
        <dbReference type="ARBA" id="ARBA00010561"/>
    </source>
</evidence>
<feature type="transmembrane region" description="Helical" evidence="19">
    <location>
        <begin position="133"/>
        <end position="153"/>
    </location>
</feature>
<keyword evidence="12 19" id="KW-1133">Transmembrane helix</keyword>
<comment type="catalytic activity">
    <reaction evidence="18 19">
        <text>alpha-ribazole 5'-phosphate + adenosylcob(III)inamide-GDP = adenosylcob(III)alamin 5'-phosphate + GMP + H(+)</text>
        <dbReference type="Rhea" id="RHEA:23560"/>
        <dbReference type="ChEBI" id="CHEBI:15378"/>
        <dbReference type="ChEBI" id="CHEBI:57918"/>
        <dbReference type="ChEBI" id="CHEBI:58115"/>
        <dbReference type="ChEBI" id="CHEBI:60487"/>
        <dbReference type="ChEBI" id="CHEBI:60493"/>
        <dbReference type="EC" id="2.7.8.26"/>
    </reaction>
</comment>
<feature type="transmembrane region" description="Helical" evidence="19">
    <location>
        <begin position="103"/>
        <end position="121"/>
    </location>
</feature>
<reference evidence="20 21" key="1">
    <citation type="submission" date="2018-06" db="EMBL/GenBank/DDBJ databases">
        <title>Genomic Encyclopedia of Type Strains, Phase IV (KMG-IV): sequencing the most valuable type-strain genomes for metagenomic binning, comparative biology and taxonomic classification.</title>
        <authorList>
            <person name="Goeker M."/>
        </authorList>
    </citation>
    <scope>NUCLEOTIDE SEQUENCE [LARGE SCALE GENOMIC DNA]</scope>
    <source>
        <strain evidence="20 21">DSM 5</strain>
    </source>
</reference>
<dbReference type="EC" id="2.7.8.26" evidence="5 19"/>
<comment type="cofactor">
    <cofactor evidence="1 19">
        <name>Mg(2+)</name>
        <dbReference type="ChEBI" id="CHEBI:18420"/>
    </cofactor>
</comment>
<evidence type="ECO:0000256" key="3">
    <source>
        <dbReference type="ARBA" id="ARBA00004663"/>
    </source>
</evidence>
<feature type="transmembrane region" description="Helical" evidence="19">
    <location>
        <begin position="31"/>
        <end position="51"/>
    </location>
</feature>
<comment type="pathway">
    <text evidence="3 19">Cofactor biosynthesis; adenosylcobalamin biosynthesis; adenosylcobalamin from cob(II)yrinate a,c-diamide: step 7/7.</text>
</comment>
<evidence type="ECO:0000256" key="18">
    <source>
        <dbReference type="ARBA" id="ARBA00049504"/>
    </source>
</evidence>
<name>A0A2W7MH31_9BACI</name>
<dbReference type="HAMAP" id="MF_00719">
    <property type="entry name" value="CobS"/>
    <property type="match status" value="1"/>
</dbReference>
<proteinExistence type="inferred from homology"/>
<feature type="transmembrane region" description="Helical" evidence="19">
    <location>
        <begin position="196"/>
        <end position="216"/>
    </location>
</feature>
<keyword evidence="13 19" id="KW-0472">Membrane</keyword>
<keyword evidence="21" id="KW-1185">Reference proteome</keyword>
<dbReference type="RefSeq" id="WP_245909252.1">
    <property type="nucleotide sequence ID" value="NZ_QKZI01000002.1"/>
</dbReference>
<comment type="similarity">
    <text evidence="4 19">Belongs to the CobS family.</text>
</comment>
<comment type="caution">
    <text evidence="20">The sequence shown here is derived from an EMBL/GenBank/DDBJ whole genome shotgun (WGS) entry which is preliminary data.</text>
</comment>
<dbReference type="GO" id="GO:0005886">
    <property type="term" value="C:plasma membrane"/>
    <property type="evidence" value="ECO:0007669"/>
    <property type="project" value="UniProtKB-SubCell"/>
</dbReference>
<feature type="transmembrane region" description="Helical" evidence="19">
    <location>
        <begin position="228"/>
        <end position="248"/>
    </location>
</feature>
<protein>
    <recommendedName>
        <fullName evidence="6 19">Adenosylcobinamide-GDP ribazoletransferase</fullName>
        <ecNumber evidence="5 19">2.7.8.26</ecNumber>
    </recommendedName>
    <alternativeName>
        <fullName evidence="16 19">Cobalamin synthase</fullName>
    </alternativeName>
    <alternativeName>
        <fullName evidence="15 19">Cobalamin-5'-phosphate synthase</fullName>
    </alternativeName>
</protein>
<evidence type="ECO:0000256" key="17">
    <source>
        <dbReference type="ARBA" id="ARBA00048623"/>
    </source>
</evidence>
<accession>A0A2W7MH31</accession>
<dbReference type="PANTHER" id="PTHR34148">
    <property type="entry name" value="ADENOSYLCOBINAMIDE-GDP RIBAZOLETRANSFERASE"/>
    <property type="match status" value="1"/>
</dbReference>
<feature type="transmembrane region" description="Helical" evidence="19">
    <location>
        <begin position="174"/>
        <end position="190"/>
    </location>
</feature>
<evidence type="ECO:0000256" key="10">
    <source>
        <dbReference type="ARBA" id="ARBA00022692"/>
    </source>
</evidence>
<evidence type="ECO:0000256" key="16">
    <source>
        <dbReference type="ARBA" id="ARBA00032853"/>
    </source>
</evidence>
<dbReference type="GO" id="GO:0051073">
    <property type="term" value="F:adenosylcobinamide-GDP ribazoletransferase activity"/>
    <property type="evidence" value="ECO:0007669"/>
    <property type="project" value="UniProtKB-UniRule"/>
</dbReference>
<comment type="catalytic activity">
    <reaction evidence="17 19">
        <text>alpha-ribazole + adenosylcob(III)inamide-GDP = adenosylcob(III)alamin + GMP + H(+)</text>
        <dbReference type="Rhea" id="RHEA:16049"/>
        <dbReference type="ChEBI" id="CHEBI:10329"/>
        <dbReference type="ChEBI" id="CHEBI:15378"/>
        <dbReference type="ChEBI" id="CHEBI:18408"/>
        <dbReference type="ChEBI" id="CHEBI:58115"/>
        <dbReference type="ChEBI" id="CHEBI:60487"/>
        <dbReference type="EC" id="2.7.8.26"/>
    </reaction>
</comment>
<evidence type="ECO:0000313" key="21">
    <source>
        <dbReference type="Proteomes" id="UP000248646"/>
    </source>
</evidence>
<dbReference type="InterPro" id="IPR003805">
    <property type="entry name" value="CobS"/>
</dbReference>
<keyword evidence="8 19" id="KW-0169">Cobalamin biosynthesis</keyword>
<organism evidence="20 21">
    <name type="scientific">Psychrobacillus insolitus</name>
    <dbReference type="NCBI Taxonomy" id="1461"/>
    <lineage>
        <taxon>Bacteria</taxon>
        <taxon>Bacillati</taxon>
        <taxon>Bacillota</taxon>
        <taxon>Bacilli</taxon>
        <taxon>Bacillales</taxon>
        <taxon>Bacillaceae</taxon>
        <taxon>Psychrobacillus</taxon>
    </lineage>
</organism>
<evidence type="ECO:0000256" key="2">
    <source>
        <dbReference type="ARBA" id="ARBA00004651"/>
    </source>
</evidence>
<evidence type="ECO:0000256" key="5">
    <source>
        <dbReference type="ARBA" id="ARBA00013200"/>
    </source>
</evidence>
<evidence type="ECO:0000256" key="11">
    <source>
        <dbReference type="ARBA" id="ARBA00022842"/>
    </source>
</evidence>
<keyword evidence="11 19" id="KW-0460">Magnesium</keyword>
<keyword evidence="7 19" id="KW-1003">Cell membrane</keyword>
<dbReference type="GO" id="GO:0008818">
    <property type="term" value="F:cobalamin 5'-phosphate synthase activity"/>
    <property type="evidence" value="ECO:0007669"/>
    <property type="project" value="UniProtKB-UniRule"/>
</dbReference>
<evidence type="ECO:0000256" key="15">
    <source>
        <dbReference type="ARBA" id="ARBA00032605"/>
    </source>
</evidence>
<gene>
    <name evidence="19" type="primary">cobS</name>
    <name evidence="20" type="ORF">C7437_102315</name>
</gene>
<dbReference type="UniPathway" id="UPA00148">
    <property type="reaction ID" value="UER00238"/>
</dbReference>
<feature type="transmembrane region" description="Helical" evidence="19">
    <location>
        <begin position="57"/>
        <end position="82"/>
    </location>
</feature>
<keyword evidence="9 19" id="KW-0808">Transferase</keyword>
<dbReference type="NCBIfam" id="TIGR00317">
    <property type="entry name" value="cobS"/>
    <property type="match status" value="1"/>
</dbReference>